<organism evidence="2 3">
    <name type="scientific">Aegilops tauschii subsp. strangulata</name>
    <name type="common">Goatgrass</name>
    <dbReference type="NCBI Taxonomy" id="200361"/>
    <lineage>
        <taxon>Eukaryota</taxon>
        <taxon>Viridiplantae</taxon>
        <taxon>Streptophyta</taxon>
        <taxon>Embryophyta</taxon>
        <taxon>Tracheophyta</taxon>
        <taxon>Spermatophyta</taxon>
        <taxon>Magnoliopsida</taxon>
        <taxon>Liliopsida</taxon>
        <taxon>Poales</taxon>
        <taxon>Poaceae</taxon>
        <taxon>BOP clade</taxon>
        <taxon>Pooideae</taxon>
        <taxon>Triticodae</taxon>
        <taxon>Triticeae</taxon>
        <taxon>Triticinae</taxon>
        <taxon>Aegilops</taxon>
    </lineage>
</organism>
<keyword evidence="3" id="KW-1185">Reference proteome</keyword>
<name>A0A453DND6_AEGTS</name>
<reference evidence="3" key="2">
    <citation type="journal article" date="2017" name="Nat. Plants">
        <title>The Aegilops tauschii genome reveals multiple impacts of transposons.</title>
        <authorList>
            <person name="Zhao G."/>
            <person name="Zou C."/>
            <person name="Li K."/>
            <person name="Wang K."/>
            <person name="Li T."/>
            <person name="Gao L."/>
            <person name="Zhang X."/>
            <person name="Wang H."/>
            <person name="Yang Z."/>
            <person name="Liu X."/>
            <person name="Jiang W."/>
            <person name="Mao L."/>
            <person name="Kong X."/>
            <person name="Jiao Y."/>
            <person name="Jia J."/>
        </authorList>
    </citation>
    <scope>NUCLEOTIDE SEQUENCE [LARGE SCALE GENOMIC DNA]</scope>
    <source>
        <strain evidence="3">cv. AL8/78</strain>
    </source>
</reference>
<dbReference type="Gramene" id="AET3Gv20008300.19">
    <property type="protein sequence ID" value="AET3Gv20008300.19"/>
    <property type="gene ID" value="AET3Gv20008300"/>
</dbReference>
<feature type="region of interest" description="Disordered" evidence="1">
    <location>
        <begin position="1"/>
        <end position="25"/>
    </location>
</feature>
<proteinExistence type="predicted"/>
<reference evidence="2" key="5">
    <citation type="journal article" date="2021" name="G3 (Bethesda)">
        <title>Aegilops tauschii genome assembly Aet v5.0 features greater sequence contiguity and improved annotation.</title>
        <authorList>
            <person name="Wang L."/>
            <person name="Zhu T."/>
            <person name="Rodriguez J.C."/>
            <person name="Deal K.R."/>
            <person name="Dubcovsky J."/>
            <person name="McGuire P.E."/>
            <person name="Lux T."/>
            <person name="Spannagl M."/>
            <person name="Mayer K.F.X."/>
            <person name="Baldrich P."/>
            <person name="Meyers B.C."/>
            <person name="Huo N."/>
            <person name="Gu Y.Q."/>
            <person name="Zhou H."/>
            <person name="Devos K.M."/>
            <person name="Bennetzen J.L."/>
            <person name="Unver T."/>
            <person name="Budak H."/>
            <person name="Gulick P.J."/>
            <person name="Galiba G."/>
            <person name="Kalapos B."/>
            <person name="Nelson D.R."/>
            <person name="Li P."/>
            <person name="You F.M."/>
            <person name="Luo M.C."/>
            <person name="Dvorak J."/>
        </authorList>
    </citation>
    <scope>NUCLEOTIDE SEQUENCE [LARGE SCALE GENOMIC DNA]</scope>
    <source>
        <strain evidence="2">cv. AL8/78</strain>
    </source>
</reference>
<reference evidence="3" key="1">
    <citation type="journal article" date="2014" name="Science">
        <title>Ancient hybridizations among the ancestral genomes of bread wheat.</title>
        <authorList>
            <consortium name="International Wheat Genome Sequencing Consortium,"/>
            <person name="Marcussen T."/>
            <person name="Sandve S.R."/>
            <person name="Heier L."/>
            <person name="Spannagl M."/>
            <person name="Pfeifer M."/>
            <person name="Jakobsen K.S."/>
            <person name="Wulff B.B."/>
            <person name="Steuernagel B."/>
            <person name="Mayer K.F."/>
            <person name="Olsen O.A."/>
        </authorList>
    </citation>
    <scope>NUCLEOTIDE SEQUENCE [LARGE SCALE GENOMIC DNA]</scope>
    <source>
        <strain evidence="3">cv. AL8/78</strain>
    </source>
</reference>
<accession>A0A453DND6</accession>
<dbReference type="EnsemblPlants" id="AET3Gv20008300.19">
    <property type="protein sequence ID" value="AET3Gv20008300.19"/>
    <property type="gene ID" value="AET3Gv20008300"/>
</dbReference>
<protein>
    <submittedName>
        <fullName evidence="2">Uncharacterized protein</fullName>
    </submittedName>
</protein>
<reference evidence="2" key="4">
    <citation type="submission" date="2019-03" db="UniProtKB">
        <authorList>
            <consortium name="EnsemblPlants"/>
        </authorList>
    </citation>
    <scope>IDENTIFICATION</scope>
</reference>
<evidence type="ECO:0000313" key="2">
    <source>
        <dbReference type="EnsemblPlants" id="AET3Gv20008300.19"/>
    </source>
</evidence>
<reference evidence="2" key="3">
    <citation type="journal article" date="2017" name="Nature">
        <title>Genome sequence of the progenitor of the wheat D genome Aegilops tauschii.</title>
        <authorList>
            <person name="Luo M.C."/>
            <person name="Gu Y.Q."/>
            <person name="Puiu D."/>
            <person name="Wang H."/>
            <person name="Twardziok S.O."/>
            <person name="Deal K.R."/>
            <person name="Huo N."/>
            <person name="Zhu T."/>
            <person name="Wang L."/>
            <person name="Wang Y."/>
            <person name="McGuire P.E."/>
            <person name="Liu S."/>
            <person name="Long H."/>
            <person name="Ramasamy R.K."/>
            <person name="Rodriguez J.C."/>
            <person name="Van S.L."/>
            <person name="Yuan L."/>
            <person name="Wang Z."/>
            <person name="Xia Z."/>
            <person name="Xiao L."/>
            <person name="Anderson O.D."/>
            <person name="Ouyang S."/>
            <person name="Liang Y."/>
            <person name="Zimin A.V."/>
            <person name="Pertea G."/>
            <person name="Qi P."/>
            <person name="Bennetzen J.L."/>
            <person name="Dai X."/>
            <person name="Dawson M.W."/>
            <person name="Muller H.G."/>
            <person name="Kugler K."/>
            <person name="Rivarola-Duarte L."/>
            <person name="Spannagl M."/>
            <person name="Mayer K.F.X."/>
            <person name="Lu F.H."/>
            <person name="Bevan M.W."/>
            <person name="Leroy P."/>
            <person name="Li P."/>
            <person name="You F.M."/>
            <person name="Sun Q."/>
            <person name="Liu Z."/>
            <person name="Lyons E."/>
            <person name="Wicker T."/>
            <person name="Salzberg S.L."/>
            <person name="Devos K.M."/>
            <person name="Dvorak J."/>
        </authorList>
    </citation>
    <scope>NUCLEOTIDE SEQUENCE [LARGE SCALE GENOMIC DNA]</scope>
    <source>
        <strain evidence="2">cv. AL8/78</strain>
    </source>
</reference>
<evidence type="ECO:0000313" key="3">
    <source>
        <dbReference type="Proteomes" id="UP000015105"/>
    </source>
</evidence>
<dbReference type="AlphaFoldDB" id="A0A453DND6"/>
<dbReference type="Proteomes" id="UP000015105">
    <property type="component" value="Chromosome 3D"/>
</dbReference>
<evidence type="ECO:0000256" key="1">
    <source>
        <dbReference type="SAM" id="MobiDB-lite"/>
    </source>
</evidence>
<sequence length="242" mass="26355">PSNPTTKPNQTHDTHASNLPQAKRRGFREPRRMGEYCAPAAAAVAEGEQPVAVAVLPLPPAARYQYGDYDRCSTKQVFDNLHGNISLDPVSHRFDCFPLSSPPSPSRPACSCFVAAAWLPYRGIDWLVGCGVPPGGFGEQSVGLGLVGDSIRFGPSSQRSLLRARAALLPHPPISALLARGPSFFFSSTSMRFLMSVCSILLRFIVGRRDFSSFPCARRRDQTATTAQVPVHHIIYLLPVHC</sequence>